<dbReference type="SUPFAM" id="SSF51735">
    <property type="entry name" value="NAD(P)-binding Rossmann-fold domains"/>
    <property type="match status" value="1"/>
</dbReference>
<dbReference type="PANTHER" id="PTHR43238:SF1">
    <property type="entry name" value="GDP-L-FUCOSE SYNTHASE"/>
    <property type="match status" value="1"/>
</dbReference>
<reference evidence="2 3" key="1">
    <citation type="submission" date="2018-06" db="EMBL/GenBank/DDBJ databases">
        <title>Genomic Encyclopedia of Type Strains, Phase IV (KMG-IV): sequencing the most valuable type-strain genomes for metagenomic binning, comparative biology and taxonomic classification.</title>
        <authorList>
            <person name="Goeker M."/>
        </authorList>
    </citation>
    <scope>NUCLEOTIDE SEQUENCE [LARGE SCALE GENOMIC DNA]</scope>
    <source>
        <strain evidence="2 3">DSM 18048</strain>
    </source>
</reference>
<keyword evidence="3" id="KW-1185">Reference proteome</keyword>
<protein>
    <submittedName>
        <fullName evidence="2">GDP-L-fucose synthase</fullName>
    </submittedName>
</protein>
<proteinExistence type="predicted"/>
<dbReference type="OrthoDB" id="9811425at2"/>
<dbReference type="EMBL" id="QJSX01000002">
    <property type="protein sequence ID" value="PYE55751.1"/>
    <property type="molecule type" value="Genomic_DNA"/>
</dbReference>
<dbReference type="InterPro" id="IPR036291">
    <property type="entry name" value="NAD(P)-bd_dom_sf"/>
</dbReference>
<feature type="domain" description="NAD-dependent epimerase/dehydratase" evidence="1">
    <location>
        <begin position="9"/>
        <end position="230"/>
    </location>
</feature>
<dbReference type="PANTHER" id="PTHR43238">
    <property type="entry name" value="GDP-L-FUCOSE SYNTHASE"/>
    <property type="match status" value="1"/>
</dbReference>
<dbReference type="GO" id="GO:0050577">
    <property type="term" value="F:GDP-L-fucose synthase activity"/>
    <property type="evidence" value="ECO:0007669"/>
    <property type="project" value="TreeGrafter"/>
</dbReference>
<dbReference type="InterPro" id="IPR001509">
    <property type="entry name" value="Epimerase_deHydtase"/>
</dbReference>
<comment type="caution">
    <text evidence="2">The sequence shown here is derived from an EMBL/GenBank/DDBJ whole genome shotgun (WGS) entry which is preliminary data.</text>
</comment>
<dbReference type="AlphaFoldDB" id="A0A318S963"/>
<accession>A0A318S963</accession>
<sequence length="312" mass="34544">MSSWRSSKILVTGTIDEIGRTLVHNWRERGYEQVVTYTAPNVNLRDKRVVNTFFERELPDVVVVLSPKVSAAPRRSLSRALWLRHNLLTATNVIHAAYLYDVEKLLYIDCGLTCFDSFTFHGQSGAWAASEDARRLADVAGSAAAALCDSYRSQYGCSFTSAFIGNLYGPGVNFAPEDRHVVATLLREVARGKRVGSPSVEVRGRADWTCDLLHVEDFVDVCTTLLQDEARAGTVSVEPARRYSVSEVAAEVRRAVGYDGEILFDDVGPPDLAPMTSPLASRLDWTPRITLPDGLSSTLQWFLRQTALSELN</sequence>
<evidence type="ECO:0000313" key="3">
    <source>
        <dbReference type="Proteomes" id="UP000248326"/>
    </source>
</evidence>
<dbReference type="Gene3D" id="3.90.25.10">
    <property type="entry name" value="UDP-galactose 4-epimerase, domain 1"/>
    <property type="match status" value="1"/>
</dbReference>
<evidence type="ECO:0000313" key="2">
    <source>
        <dbReference type="EMBL" id="PYE55751.1"/>
    </source>
</evidence>
<dbReference type="Gene3D" id="3.40.50.720">
    <property type="entry name" value="NAD(P)-binding Rossmann-like Domain"/>
    <property type="match status" value="1"/>
</dbReference>
<gene>
    <name evidence="2" type="ORF">DES52_102115</name>
</gene>
<organism evidence="2 3">
    <name type="scientific">Deinococcus yavapaiensis KR-236</name>
    <dbReference type="NCBI Taxonomy" id="694435"/>
    <lineage>
        <taxon>Bacteria</taxon>
        <taxon>Thermotogati</taxon>
        <taxon>Deinococcota</taxon>
        <taxon>Deinococci</taxon>
        <taxon>Deinococcales</taxon>
        <taxon>Deinococcaceae</taxon>
        <taxon>Deinococcus</taxon>
    </lineage>
</organism>
<name>A0A318S963_9DEIO</name>
<dbReference type="Proteomes" id="UP000248326">
    <property type="component" value="Unassembled WGS sequence"/>
</dbReference>
<dbReference type="Pfam" id="PF01370">
    <property type="entry name" value="Epimerase"/>
    <property type="match status" value="1"/>
</dbReference>
<evidence type="ECO:0000259" key="1">
    <source>
        <dbReference type="Pfam" id="PF01370"/>
    </source>
</evidence>
<dbReference type="RefSeq" id="WP_110885306.1">
    <property type="nucleotide sequence ID" value="NZ_QJSX01000002.1"/>
</dbReference>